<proteinExistence type="predicted"/>
<evidence type="ECO:0000313" key="1">
    <source>
        <dbReference type="EMBL" id="KAI3723321.1"/>
    </source>
</evidence>
<protein>
    <submittedName>
        <fullName evidence="1">Uncharacterized protein</fullName>
    </submittedName>
</protein>
<gene>
    <name evidence="1" type="ORF">L2E82_34810</name>
</gene>
<name>A0ACB9BMT0_CICIN</name>
<keyword evidence="2" id="KW-1185">Reference proteome</keyword>
<comment type="caution">
    <text evidence="1">The sequence shown here is derived from an EMBL/GenBank/DDBJ whole genome shotgun (WGS) entry which is preliminary data.</text>
</comment>
<evidence type="ECO:0000313" key="2">
    <source>
        <dbReference type="Proteomes" id="UP001055811"/>
    </source>
</evidence>
<sequence length="169" mass="18178">MLSPNCFFCVEINQIADENFCFLEVKSGTDGAVVTFSNFSDEGEQRRLDGRIDLGFLKEDWCLAAALVTNAMLGGARLGLSTMVDGGGVGESEDAGSYKLQSYKASRTKEIGYLRRHCSSMRLRGVAIKNSIVESVSDKEDKITEVTSSPSGGGLPELPILSHGGRYPA</sequence>
<reference evidence="2" key="1">
    <citation type="journal article" date="2022" name="Mol. Ecol. Resour.">
        <title>The genomes of chicory, endive, great burdock and yacon provide insights into Asteraceae palaeo-polyploidization history and plant inulin production.</title>
        <authorList>
            <person name="Fan W."/>
            <person name="Wang S."/>
            <person name="Wang H."/>
            <person name="Wang A."/>
            <person name="Jiang F."/>
            <person name="Liu H."/>
            <person name="Zhao H."/>
            <person name="Xu D."/>
            <person name="Zhang Y."/>
        </authorList>
    </citation>
    <scope>NUCLEOTIDE SEQUENCE [LARGE SCALE GENOMIC DNA]</scope>
    <source>
        <strain evidence="2">cv. Punajuju</strain>
    </source>
</reference>
<accession>A0ACB9BMT0</accession>
<dbReference type="EMBL" id="CM042014">
    <property type="protein sequence ID" value="KAI3723321.1"/>
    <property type="molecule type" value="Genomic_DNA"/>
</dbReference>
<dbReference type="Proteomes" id="UP001055811">
    <property type="component" value="Linkage Group LG06"/>
</dbReference>
<organism evidence="1 2">
    <name type="scientific">Cichorium intybus</name>
    <name type="common">Chicory</name>
    <dbReference type="NCBI Taxonomy" id="13427"/>
    <lineage>
        <taxon>Eukaryota</taxon>
        <taxon>Viridiplantae</taxon>
        <taxon>Streptophyta</taxon>
        <taxon>Embryophyta</taxon>
        <taxon>Tracheophyta</taxon>
        <taxon>Spermatophyta</taxon>
        <taxon>Magnoliopsida</taxon>
        <taxon>eudicotyledons</taxon>
        <taxon>Gunneridae</taxon>
        <taxon>Pentapetalae</taxon>
        <taxon>asterids</taxon>
        <taxon>campanulids</taxon>
        <taxon>Asterales</taxon>
        <taxon>Asteraceae</taxon>
        <taxon>Cichorioideae</taxon>
        <taxon>Cichorieae</taxon>
        <taxon>Cichoriinae</taxon>
        <taxon>Cichorium</taxon>
    </lineage>
</organism>
<reference evidence="1 2" key="2">
    <citation type="journal article" date="2022" name="Mol. Ecol. Resour.">
        <title>The genomes of chicory, endive, great burdock and yacon provide insights into Asteraceae paleo-polyploidization history and plant inulin production.</title>
        <authorList>
            <person name="Fan W."/>
            <person name="Wang S."/>
            <person name="Wang H."/>
            <person name="Wang A."/>
            <person name="Jiang F."/>
            <person name="Liu H."/>
            <person name="Zhao H."/>
            <person name="Xu D."/>
            <person name="Zhang Y."/>
        </authorList>
    </citation>
    <scope>NUCLEOTIDE SEQUENCE [LARGE SCALE GENOMIC DNA]</scope>
    <source>
        <strain evidence="2">cv. Punajuju</strain>
        <tissue evidence="1">Leaves</tissue>
    </source>
</reference>